<feature type="domain" description="DUF559" evidence="1">
    <location>
        <begin position="222"/>
        <end position="268"/>
    </location>
</feature>
<dbReference type="RefSeq" id="WP_343906678.1">
    <property type="nucleotide sequence ID" value="NZ_BAAAJE010000005.1"/>
</dbReference>
<dbReference type="Proteomes" id="UP001499979">
    <property type="component" value="Unassembled WGS sequence"/>
</dbReference>
<dbReference type="Pfam" id="PF04480">
    <property type="entry name" value="DUF559"/>
    <property type="match status" value="1"/>
</dbReference>
<evidence type="ECO:0000313" key="2">
    <source>
        <dbReference type="EMBL" id="GAA1134301.1"/>
    </source>
</evidence>
<proteinExistence type="predicted"/>
<gene>
    <name evidence="2" type="ORF">GCM10009606_13090</name>
</gene>
<name>A0ABN1UDJ7_9ACTN</name>
<sequence>MEQNWPDGPFRPDELGMSTAAVRRAVRQGTVRTTVRGVLVAAHLPDTIELRARAVAKAARPHHVVTDRTAAWLHDIDTHVYAEHDDVPPIETCALRGHEPTTLEGVDGRTRDLQPEDIMELHGTLVTTPLRTALDLGCVLRRREAFAALCAFAHRFGLTPEDYRRALRRFRRRRGVVQLRELVSLVDHRIESQREAWVYLAIADAGVALPEPQFWIAINGVPTYRLDFAYPRHRVCVEYDGGEAHEGREAYDEGRRQWLRDHGWTVIVVREGGFSDPQLAGWLTELRSALAPSYSNRRW</sequence>
<evidence type="ECO:0000259" key="1">
    <source>
        <dbReference type="Pfam" id="PF04480"/>
    </source>
</evidence>
<accession>A0ABN1UDJ7</accession>
<evidence type="ECO:0000313" key="3">
    <source>
        <dbReference type="Proteomes" id="UP001499979"/>
    </source>
</evidence>
<dbReference type="InterPro" id="IPR007569">
    <property type="entry name" value="DUF559"/>
</dbReference>
<reference evidence="2 3" key="1">
    <citation type="journal article" date="2019" name="Int. J. Syst. Evol. Microbiol.">
        <title>The Global Catalogue of Microorganisms (GCM) 10K type strain sequencing project: providing services to taxonomists for standard genome sequencing and annotation.</title>
        <authorList>
            <consortium name="The Broad Institute Genomics Platform"/>
            <consortium name="The Broad Institute Genome Sequencing Center for Infectious Disease"/>
            <person name="Wu L."/>
            <person name="Ma J."/>
        </authorList>
    </citation>
    <scope>NUCLEOTIDE SEQUENCE [LARGE SCALE GENOMIC DNA]</scope>
    <source>
        <strain evidence="2 3">JCM 11813</strain>
    </source>
</reference>
<dbReference type="Gene3D" id="3.40.960.10">
    <property type="entry name" value="VSR Endonuclease"/>
    <property type="match status" value="1"/>
</dbReference>
<protein>
    <recommendedName>
        <fullName evidence="1">DUF559 domain-containing protein</fullName>
    </recommendedName>
</protein>
<keyword evidence="3" id="KW-1185">Reference proteome</keyword>
<comment type="caution">
    <text evidence="2">The sequence shown here is derived from an EMBL/GenBank/DDBJ whole genome shotgun (WGS) entry which is preliminary data.</text>
</comment>
<organism evidence="2 3">
    <name type="scientific">Nocardioides aquiterrae</name>
    <dbReference type="NCBI Taxonomy" id="203799"/>
    <lineage>
        <taxon>Bacteria</taxon>
        <taxon>Bacillati</taxon>
        <taxon>Actinomycetota</taxon>
        <taxon>Actinomycetes</taxon>
        <taxon>Propionibacteriales</taxon>
        <taxon>Nocardioidaceae</taxon>
        <taxon>Nocardioides</taxon>
    </lineage>
</organism>
<dbReference type="SUPFAM" id="SSF52980">
    <property type="entry name" value="Restriction endonuclease-like"/>
    <property type="match status" value="1"/>
</dbReference>
<dbReference type="EMBL" id="BAAAJE010000005">
    <property type="protein sequence ID" value="GAA1134301.1"/>
    <property type="molecule type" value="Genomic_DNA"/>
</dbReference>
<dbReference type="InterPro" id="IPR011335">
    <property type="entry name" value="Restrct_endonuc-II-like"/>
</dbReference>